<keyword evidence="1" id="KW-0489">Methyltransferase</keyword>
<dbReference type="RefSeq" id="WP_186740764.1">
    <property type="nucleotide sequence ID" value="NZ_CP060394.1"/>
</dbReference>
<proteinExistence type="predicted"/>
<gene>
    <name evidence="1" type="ORF">H7849_16435</name>
</gene>
<dbReference type="EMBL" id="CP060394">
    <property type="protein sequence ID" value="QNI30708.1"/>
    <property type="molecule type" value="Genomic_DNA"/>
</dbReference>
<dbReference type="GO" id="GO:0008168">
    <property type="term" value="F:methyltransferase activity"/>
    <property type="evidence" value="ECO:0007669"/>
    <property type="project" value="UniProtKB-KW"/>
</dbReference>
<dbReference type="GO" id="GO:0032259">
    <property type="term" value="P:methylation"/>
    <property type="evidence" value="ECO:0007669"/>
    <property type="project" value="UniProtKB-KW"/>
</dbReference>
<evidence type="ECO:0000313" key="2">
    <source>
        <dbReference type="Proteomes" id="UP000515312"/>
    </source>
</evidence>
<organism evidence="1 2">
    <name type="scientific">Alloacidobacterium dinghuense</name>
    <dbReference type="NCBI Taxonomy" id="2763107"/>
    <lineage>
        <taxon>Bacteria</taxon>
        <taxon>Pseudomonadati</taxon>
        <taxon>Acidobacteriota</taxon>
        <taxon>Terriglobia</taxon>
        <taxon>Terriglobales</taxon>
        <taxon>Acidobacteriaceae</taxon>
        <taxon>Alloacidobacterium</taxon>
    </lineage>
</organism>
<sequence>MVYPAMLSAIAMRRQKWFEFHDHRLYPGFLRDLVTDALEAIWNYTNSYRVIVPRLRAAMEDAGTHQIVDLCSGGGGPWIHLQEQFESAENYPINVALTDKYPNEKALAQSGLSLGLEFYSAPVDAREIPVGLNGFRTIFSTFHHFNPVAARAILADAVERRQGIAIFEAAKRSFRTMLATSMVPLLSWRVTPGIRPFRWSRILWTYLLPVVPFTLFVDGVLSSLRAYSLEDLRELTEGLGGGEYQWEIGEQGGGRIGITYLIGKPLRSIAPDEHLVSAALADR</sequence>
<dbReference type="AlphaFoldDB" id="A0A7G8BDT8"/>
<accession>A0A7G8BDT8</accession>
<protein>
    <submittedName>
        <fullName evidence="1">Class I SAM-dependent methyltransferase</fullName>
    </submittedName>
</protein>
<name>A0A7G8BDT8_9BACT</name>
<reference evidence="1 2" key="1">
    <citation type="submission" date="2020-08" db="EMBL/GenBank/DDBJ databases">
        <title>Edaphobacter telluris sp. nov. and Acidobacterium dinghuensis sp. nov., two acidobacteria isolated from forest soil.</title>
        <authorList>
            <person name="Fu J."/>
            <person name="Qiu L."/>
        </authorList>
    </citation>
    <scope>NUCLEOTIDE SEQUENCE [LARGE SCALE GENOMIC DNA]</scope>
    <source>
        <strain evidence="1">4Y35</strain>
    </source>
</reference>
<dbReference type="KEGG" id="adin:H7849_16435"/>
<keyword evidence="2" id="KW-1185">Reference proteome</keyword>
<dbReference type="Proteomes" id="UP000515312">
    <property type="component" value="Chromosome"/>
</dbReference>
<evidence type="ECO:0000313" key="1">
    <source>
        <dbReference type="EMBL" id="QNI30708.1"/>
    </source>
</evidence>
<keyword evidence="1" id="KW-0808">Transferase</keyword>